<dbReference type="AlphaFoldDB" id="E0RTD4"/>
<dbReference type="Proteomes" id="UP000001296">
    <property type="component" value="Chromosome"/>
</dbReference>
<sequence>MRSTRGILVAVVLLAGGGALSSLTLHSFELSDTIGIRLSSVDDAAPPPVTHLLKGAVHLPLGEDLFLIPGISLWFGEYLFTGETAAPAELEAPDASLLMIPGLSLELSYDLPLTRDLSAGMRGGILLQFPFAVRGYGEDPSASIMEYYYGGIRLLYLRIAPELVWRLSSFGLLVGPDIELPLFHVWDGEPFVHHLLVGLRLGLRFYM</sequence>
<dbReference type="RefSeq" id="WP_013312841.1">
    <property type="nucleotide sequence ID" value="NC_014484.1"/>
</dbReference>
<organism evidence="1 2">
    <name type="scientific">Winmispira thermophila (strain ATCC 49972 / DSM 6192 / RI 19.B1)</name>
    <name type="common">Spirochaeta thermophila</name>
    <dbReference type="NCBI Taxonomy" id="665571"/>
    <lineage>
        <taxon>Bacteria</taxon>
        <taxon>Pseudomonadati</taxon>
        <taxon>Spirochaetota</taxon>
        <taxon>Spirochaetia</taxon>
        <taxon>Winmispirales</taxon>
        <taxon>Winmispiraceae</taxon>
        <taxon>Winmispira</taxon>
    </lineage>
</organism>
<evidence type="ECO:0000313" key="2">
    <source>
        <dbReference type="Proteomes" id="UP000001296"/>
    </source>
</evidence>
<dbReference type="HOGENOM" id="CLU_1325664_0_0_12"/>
<name>E0RTD4_WINT6</name>
<reference key="1">
    <citation type="submission" date="2009-08" db="EMBL/GenBank/DDBJ databases">
        <title>The genome sequence of Spirochaeta thermophila DSM6192.</title>
        <authorList>
            <person name="Angelov A."/>
            <person name="Mientus M."/>
            <person name="Wittenberg S."/>
            <person name="Lehmann R."/>
            <person name="Liesegang H."/>
            <person name="Daniel R."/>
            <person name="Liebl W."/>
        </authorList>
    </citation>
    <scope>NUCLEOTIDE SEQUENCE</scope>
    <source>
        <strain>DSM 6192</strain>
    </source>
</reference>
<gene>
    <name evidence="1" type="ordered locus">STHERM_c00240</name>
</gene>
<accession>E0RTD4</accession>
<reference evidence="1 2" key="2">
    <citation type="journal article" date="2010" name="J. Bacteriol.">
        <title>Genome sequence of the polysaccharide-degrading, thermophilic anaerobe Spirochaeta thermophila DSM 6192.</title>
        <authorList>
            <person name="Angelov A."/>
            <person name="Liebl S."/>
            <person name="Ballschmiter M."/>
            <person name="Bomeke M."/>
            <person name="Lehmann R."/>
            <person name="Liesegang H."/>
            <person name="Daniel R."/>
            <person name="Liebl W."/>
        </authorList>
    </citation>
    <scope>NUCLEOTIDE SEQUENCE [LARGE SCALE GENOMIC DNA]</scope>
    <source>
        <strain evidence="2">ATCC 49972 / DSM 6192 / RI 19.B1</strain>
    </source>
</reference>
<dbReference type="EMBL" id="CP001698">
    <property type="protein sequence ID" value="ADN01000.1"/>
    <property type="molecule type" value="Genomic_DNA"/>
</dbReference>
<evidence type="ECO:0000313" key="1">
    <source>
        <dbReference type="EMBL" id="ADN01000.1"/>
    </source>
</evidence>
<protein>
    <recommendedName>
        <fullName evidence="3">Outer membrane protein beta-barrel domain-containing protein</fullName>
    </recommendedName>
</protein>
<dbReference type="KEGG" id="sta:STHERM_c00240"/>
<proteinExistence type="predicted"/>
<evidence type="ECO:0008006" key="3">
    <source>
        <dbReference type="Google" id="ProtNLM"/>
    </source>
</evidence>
<dbReference type="PaxDb" id="665571-STHERM_c00240"/>